<dbReference type="Pfam" id="PF09836">
    <property type="entry name" value="DUF2063"/>
    <property type="match status" value="1"/>
</dbReference>
<name>A0A2P1PR29_9GAMM</name>
<dbReference type="EMBL" id="CP027860">
    <property type="protein sequence ID" value="AVP97281.1"/>
    <property type="molecule type" value="Genomic_DNA"/>
</dbReference>
<dbReference type="Proteomes" id="UP000241074">
    <property type="component" value="Chromosome"/>
</dbReference>
<dbReference type="Gene3D" id="1.10.150.690">
    <property type="entry name" value="DUF2063"/>
    <property type="match status" value="1"/>
</dbReference>
<dbReference type="RefSeq" id="WP_106891205.1">
    <property type="nucleotide sequence ID" value="NZ_CP027860.1"/>
</dbReference>
<proteinExistence type="predicted"/>
<dbReference type="KEGG" id="xba:C7S18_08780"/>
<keyword evidence="3" id="KW-1185">Reference proteome</keyword>
<evidence type="ECO:0000313" key="2">
    <source>
        <dbReference type="EMBL" id="AVP97281.1"/>
    </source>
</evidence>
<feature type="domain" description="Putative DNA-binding" evidence="1">
    <location>
        <begin position="7"/>
        <end position="99"/>
    </location>
</feature>
<protein>
    <recommendedName>
        <fullName evidence="1">Putative DNA-binding domain-containing protein</fullName>
    </recommendedName>
</protein>
<organism evidence="2 3">
    <name type="scientific">Ahniella affigens</name>
    <dbReference type="NCBI Taxonomy" id="2021234"/>
    <lineage>
        <taxon>Bacteria</taxon>
        <taxon>Pseudomonadati</taxon>
        <taxon>Pseudomonadota</taxon>
        <taxon>Gammaproteobacteria</taxon>
        <taxon>Lysobacterales</taxon>
        <taxon>Rhodanobacteraceae</taxon>
        <taxon>Ahniella</taxon>
    </lineage>
</organism>
<accession>A0A2P1PR29</accession>
<sequence>MAWQQDQQWLWQQILAGASVASSATEMVHAGHLPVDARLAIYAGGYRLRLLECMRAAFPLLQSALGDPLFDRFALDYLDAHPSQSYTLHDLGAGFAGHLEQTRPTNPEDDGDWVDFMIALARFERVLSEVYDGPGDEHETPNVLQLASSLRLLSLSHPVHESLRAHQRQEPVSVVSAKPLYLAVVRQSFRVSVEPITATEFALLQRAATDALDRVLIEVRGGVGEAGLERWLHRMRERGIIVGEHWRG</sequence>
<dbReference type="AlphaFoldDB" id="A0A2P1PR29"/>
<evidence type="ECO:0000259" key="1">
    <source>
        <dbReference type="Pfam" id="PF09836"/>
    </source>
</evidence>
<evidence type="ECO:0000313" key="3">
    <source>
        <dbReference type="Proteomes" id="UP000241074"/>
    </source>
</evidence>
<reference evidence="2 3" key="1">
    <citation type="submission" date="2018-03" db="EMBL/GenBank/DDBJ databases">
        <title>Ahniella affigens gen. nov., sp. nov., a gammaproteobacterium isolated from sandy soil near a stream.</title>
        <authorList>
            <person name="Ko Y."/>
            <person name="Kim J.-H."/>
        </authorList>
    </citation>
    <scope>NUCLEOTIDE SEQUENCE [LARGE SCALE GENOMIC DNA]</scope>
    <source>
        <strain evidence="2 3">D13</strain>
    </source>
</reference>
<reference evidence="2 3" key="2">
    <citation type="submission" date="2018-03" db="EMBL/GenBank/DDBJ databases">
        <authorList>
            <person name="Keele B.F."/>
        </authorList>
    </citation>
    <scope>NUCLEOTIDE SEQUENCE [LARGE SCALE GENOMIC DNA]</scope>
    <source>
        <strain evidence="2 3">D13</strain>
    </source>
</reference>
<dbReference type="InterPro" id="IPR018640">
    <property type="entry name" value="DUF2063"/>
</dbReference>
<gene>
    <name evidence="2" type="ORF">C7S18_08780</name>
</gene>
<dbReference type="OrthoDB" id="343356at2"/>
<dbReference type="InterPro" id="IPR044922">
    <property type="entry name" value="DUF2063_N_sf"/>
</dbReference>